<organism evidence="14 15">
    <name type="scientific">Allochromatium warmingii</name>
    <name type="common">Chromatium warmingii</name>
    <dbReference type="NCBI Taxonomy" id="61595"/>
    <lineage>
        <taxon>Bacteria</taxon>
        <taxon>Pseudomonadati</taxon>
        <taxon>Pseudomonadota</taxon>
        <taxon>Gammaproteobacteria</taxon>
        <taxon>Chromatiales</taxon>
        <taxon>Chromatiaceae</taxon>
        <taxon>Allochromatium</taxon>
    </lineage>
</organism>
<evidence type="ECO:0000256" key="9">
    <source>
        <dbReference type="ARBA" id="ARBA00022989"/>
    </source>
</evidence>
<keyword evidence="10" id="KW-0406">Ion transport</keyword>
<dbReference type="InterPro" id="IPR016169">
    <property type="entry name" value="FAD-bd_PCMH_sub2"/>
</dbReference>
<evidence type="ECO:0000256" key="5">
    <source>
        <dbReference type="ARBA" id="ARBA00022519"/>
    </source>
</evidence>
<dbReference type="Gene3D" id="3.30.70.1450">
    <property type="entry name" value="Regulator of K+ conductance, C-terminal domain"/>
    <property type="match status" value="1"/>
</dbReference>
<dbReference type="PROSITE" id="PS51202">
    <property type="entry name" value="RCK_C"/>
    <property type="match status" value="1"/>
</dbReference>
<dbReference type="Gene3D" id="1.20.1530.20">
    <property type="match status" value="1"/>
</dbReference>
<dbReference type="InterPro" id="IPR036721">
    <property type="entry name" value="RCK_C_sf"/>
</dbReference>
<dbReference type="Pfam" id="PF00999">
    <property type="entry name" value="Na_H_Exchanger"/>
    <property type="match status" value="1"/>
</dbReference>
<feature type="transmembrane region" description="Helical" evidence="12">
    <location>
        <begin position="90"/>
        <end position="111"/>
    </location>
</feature>
<feature type="transmembrane region" description="Helical" evidence="12">
    <location>
        <begin position="363"/>
        <end position="386"/>
    </location>
</feature>
<evidence type="ECO:0000313" key="15">
    <source>
        <dbReference type="Proteomes" id="UP000198672"/>
    </source>
</evidence>
<evidence type="ECO:0000256" key="12">
    <source>
        <dbReference type="SAM" id="Phobius"/>
    </source>
</evidence>
<dbReference type="STRING" id="61595.SAMN05421644_1279"/>
<keyword evidence="5" id="KW-0997">Cell inner membrane</keyword>
<dbReference type="InterPro" id="IPR006153">
    <property type="entry name" value="Cation/H_exchanger_TM"/>
</dbReference>
<evidence type="ECO:0000256" key="7">
    <source>
        <dbReference type="ARBA" id="ARBA00022692"/>
    </source>
</evidence>
<dbReference type="EMBL" id="FNOW01000027">
    <property type="protein sequence ID" value="SDY06448.1"/>
    <property type="molecule type" value="Genomic_DNA"/>
</dbReference>
<dbReference type="PANTHER" id="PTHR32507">
    <property type="entry name" value="NA(+)/H(+) ANTIPORTER 1"/>
    <property type="match status" value="1"/>
</dbReference>
<gene>
    <name evidence="14" type="ORF">SAMN05421644_1279</name>
</gene>
<evidence type="ECO:0000256" key="8">
    <source>
        <dbReference type="ARBA" id="ARBA00022958"/>
    </source>
</evidence>
<dbReference type="InterPro" id="IPR038770">
    <property type="entry name" value="Na+/solute_symporter_sf"/>
</dbReference>
<proteinExistence type="predicted"/>
<reference evidence="15" key="1">
    <citation type="submission" date="2016-10" db="EMBL/GenBank/DDBJ databases">
        <authorList>
            <person name="Varghese N."/>
            <person name="Submissions S."/>
        </authorList>
    </citation>
    <scope>NUCLEOTIDE SEQUENCE [LARGE SCALE GENOMIC DNA]</scope>
    <source>
        <strain evidence="15">DSM 173</strain>
    </source>
</reference>
<dbReference type="InterPro" id="IPR005170">
    <property type="entry name" value="Transptr-assoc_dom"/>
</dbReference>
<feature type="transmembrane region" description="Helical" evidence="12">
    <location>
        <begin position="302"/>
        <end position="322"/>
    </location>
</feature>
<dbReference type="PANTHER" id="PTHR32507:SF7">
    <property type="entry name" value="K(+)_H(+) ANTIPORTER NHAP2"/>
    <property type="match status" value="1"/>
</dbReference>
<dbReference type="SUPFAM" id="SSF56176">
    <property type="entry name" value="FAD-binding/transporter-associated domain-like"/>
    <property type="match status" value="1"/>
</dbReference>
<keyword evidence="8" id="KW-0630">Potassium</keyword>
<evidence type="ECO:0000256" key="2">
    <source>
        <dbReference type="ARBA" id="ARBA00022448"/>
    </source>
</evidence>
<dbReference type="GO" id="GO:0006813">
    <property type="term" value="P:potassium ion transport"/>
    <property type="evidence" value="ECO:0007669"/>
    <property type="project" value="UniProtKB-KW"/>
</dbReference>
<keyword evidence="2" id="KW-0813">Transport</keyword>
<keyword evidence="15" id="KW-1185">Reference proteome</keyword>
<dbReference type="NCBIfam" id="NF003715">
    <property type="entry name" value="PRK05326.1-2"/>
    <property type="match status" value="1"/>
</dbReference>
<feature type="domain" description="RCK C-terminal" evidence="13">
    <location>
        <begin position="402"/>
        <end position="485"/>
    </location>
</feature>
<feature type="transmembrane region" description="Helical" evidence="12">
    <location>
        <begin position="7"/>
        <end position="38"/>
    </location>
</feature>
<feature type="transmembrane region" description="Helical" evidence="12">
    <location>
        <begin position="195"/>
        <end position="213"/>
    </location>
</feature>
<keyword evidence="4" id="KW-1003">Cell membrane</keyword>
<dbReference type="Pfam" id="PF03471">
    <property type="entry name" value="CorC_HlyC"/>
    <property type="match status" value="1"/>
</dbReference>
<keyword evidence="3" id="KW-0050">Antiport</keyword>
<dbReference type="AlphaFoldDB" id="A0A1H3GUY0"/>
<comment type="subcellular location">
    <subcellularLocation>
        <location evidence="1">Cell membrane</location>
        <topology evidence="1">Multi-pass membrane protein</topology>
    </subcellularLocation>
</comment>
<dbReference type="GO" id="GO:0015297">
    <property type="term" value="F:antiporter activity"/>
    <property type="evidence" value="ECO:0007669"/>
    <property type="project" value="UniProtKB-KW"/>
</dbReference>
<evidence type="ECO:0000256" key="11">
    <source>
        <dbReference type="ARBA" id="ARBA00023136"/>
    </source>
</evidence>
<accession>A0A1H3GUY0</accession>
<evidence type="ECO:0000256" key="4">
    <source>
        <dbReference type="ARBA" id="ARBA00022475"/>
    </source>
</evidence>
<dbReference type="Gene3D" id="3.30.465.10">
    <property type="match status" value="1"/>
</dbReference>
<protein>
    <submittedName>
        <fullName evidence="14">Cell volume regulation protein A</fullName>
    </submittedName>
</protein>
<feature type="transmembrane region" description="Helical" evidence="12">
    <location>
        <begin position="58"/>
        <end position="78"/>
    </location>
</feature>
<evidence type="ECO:0000256" key="3">
    <source>
        <dbReference type="ARBA" id="ARBA00022449"/>
    </source>
</evidence>
<evidence type="ECO:0000313" key="14">
    <source>
        <dbReference type="EMBL" id="SDY06448.1"/>
    </source>
</evidence>
<feature type="transmembrane region" description="Helical" evidence="12">
    <location>
        <begin position="334"/>
        <end position="357"/>
    </location>
</feature>
<dbReference type="GO" id="GO:0050660">
    <property type="term" value="F:flavin adenine dinucleotide binding"/>
    <property type="evidence" value="ECO:0007669"/>
    <property type="project" value="InterPro"/>
</dbReference>
<dbReference type="NCBIfam" id="NF003714">
    <property type="entry name" value="PRK05326.1-1"/>
    <property type="match status" value="1"/>
</dbReference>
<evidence type="ECO:0000259" key="13">
    <source>
        <dbReference type="PROSITE" id="PS51202"/>
    </source>
</evidence>
<dbReference type="NCBIfam" id="NF003716">
    <property type="entry name" value="PRK05326.1-3"/>
    <property type="match status" value="1"/>
</dbReference>
<dbReference type="InterPro" id="IPR006037">
    <property type="entry name" value="RCK_C"/>
</dbReference>
<evidence type="ECO:0000256" key="1">
    <source>
        <dbReference type="ARBA" id="ARBA00004651"/>
    </source>
</evidence>
<dbReference type="GO" id="GO:0005886">
    <property type="term" value="C:plasma membrane"/>
    <property type="evidence" value="ECO:0007669"/>
    <property type="project" value="UniProtKB-SubCell"/>
</dbReference>
<evidence type="ECO:0000256" key="10">
    <source>
        <dbReference type="ARBA" id="ARBA00023065"/>
    </source>
</evidence>
<dbReference type="GO" id="GO:1902600">
    <property type="term" value="P:proton transmembrane transport"/>
    <property type="evidence" value="ECO:0007669"/>
    <property type="project" value="InterPro"/>
</dbReference>
<feature type="transmembrane region" description="Helical" evidence="12">
    <location>
        <begin position="277"/>
        <end position="296"/>
    </location>
</feature>
<dbReference type="GO" id="GO:0008324">
    <property type="term" value="F:monoatomic cation transmembrane transporter activity"/>
    <property type="evidence" value="ECO:0007669"/>
    <property type="project" value="InterPro"/>
</dbReference>
<keyword evidence="11 12" id="KW-0472">Membrane</keyword>
<feature type="transmembrane region" description="Helical" evidence="12">
    <location>
        <begin position="225"/>
        <end position="256"/>
    </location>
</feature>
<sequence length="577" mass="62282">MELTNHIILLGSSVVFVSVLASVITARVGAPLLLVFLVMGMLFGEDGPGGIVFDDTQLAHLLGNLALAVILFDGGLATCYKDFRVGLRPALGLATLGVLMTTAITGLFAVWWLELSWLEGLLLGAIVGSTDAAAVFSLLRSNGIELKQRVGATLEIESGSNDPMAIFLTVALIELLRTNPDHIGLMLLTEFIRQMGLGTLFGLGGGFGLVWLVNRLKMSAGLYPLAIMAGGMCLFGITATLNGSGFLAIYLAGIVIGNRPLEARLEIKRFHDGLARLAQIGMFLMLGLLVTPSALLPVADDALLFALVLILVARPLAVWLCLWPFRFPWREQVFIGWVGLRGAVPIILALFPLLAGLNQAPMIFNIVFFVVLVSLLIQGWTVIGLARKLELEVPPSTHLVQRVELDIPGQQELELVGYRLAANAPIIADAAALRTRLPPGARLVAVLRSGQWLDQCGPVQMRAEDHVYLLADPSELSELDRLFVAVPEAEAERLSEQAFFGEFVLQGSSRLADLCAFYGVKADPTDAALTLDALMRRALNTHPVVGDRLQLGALELVVRAVEDDRITQVGLKLPREM</sequence>
<dbReference type="SMART" id="SM01091">
    <property type="entry name" value="CorC_HlyC"/>
    <property type="match status" value="1"/>
</dbReference>
<dbReference type="InterPro" id="IPR036318">
    <property type="entry name" value="FAD-bd_PCMH-like_sf"/>
</dbReference>
<keyword evidence="7 12" id="KW-0812">Transmembrane</keyword>
<keyword evidence="6" id="KW-0633">Potassium transport</keyword>
<dbReference type="RefSeq" id="WP_091334127.1">
    <property type="nucleotide sequence ID" value="NZ_FNOW01000027.1"/>
</dbReference>
<keyword evidence="9 12" id="KW-1133">Transmembrane helix</keyword>
<dbReference type="Proteomes" id="UP000198672">
    <property type="component" value="Unassembled WGS sequence"/>
</dbReference>
<evidence type="ECO:0000256" key="6">
    <source>
        <dbReference type="ARBA" id="ARBA00022538"/>
    </source>
</evidence>
<name>A0A1H3GUY0_ALLWA</name>
<dbReference type="OrthoDB" id="9810759at2"/>